<organism evidence="2 3">
    <name type="scientific">Halalkalibacter akibai (strain ATCC 43226 / DSM 21942 / CIP 109018 / JCM 9157 / 1139)</name>
    <name type="common">Bacillus akibai</name>
    <dbReference type="NCBI Taxonomy" id="1236973"/>
    <lineage>
        <taxon>Bacteria</taxon>
        <taxon>Bacillati</taxon>
        <taxon>Bacillota</taxon>
        <taxon>Bacilli</taxon>
        <taxon>Bacillales</taxon>
        <taxon>Bacillaceae</taxon>
        <taxon>Halalkalibacter</taxon>
    </lineage>
</organism>
<comment type="caution">
    <text evidence="2">The sequence shown here is derived from an EMBL/GenBank/DDBJ whole genome shotgun (WGS) entry which is preliminary data.</text>
</comment>
<proteinExistence type="predicted"/>
<dbReference type="STRING" id="1236973.JCM9157_1398"/>
<dbReference type="Proteomes" id="UP000018896">
    <property type="component" value="Unassembled WGS sequence"/>
</dbReference>
<evidence type="ECO:0000313" key="3">
    <source>
        <dbReference type="Proteomes" id="UP000018896"/>
    </source>
</evidence>
<protein>
    <submittedName>
        <fullName evidence="2">Uncharacterized protein</fullName>
    </submittedName>
</protein>
<keyword evidence="1" id="KW-0472">Membrane</keyword>
<sequence length="187" mass="21731">MFWREKVHLKKQNLKEEASFKFKYEEELLKKFGIKSTDKLPTDSAQVKSVMQKIFKDSDDFNQRTIEFSFNQKATLYFFKGLTDENLIELSIVQPLTERSHVKSELVKLDDVITSKNYSEPENWAELIRGCLGGNVILHVSGLKPLEVMVSNPVKRSFSQPTTEPQIYGSKLGFIENSRSRLYRRIC</sequence>
<dbReference type="OrthoDB" id="10012099at2"/>
<dbReference type="GO" id="GO:0016020">
    <property type="term" value="C:membrane"/>
    <property type="evidence" value="ECO:0007669"/>
    <property type="project" value="InterPro"/>
</dbReference>
<dbReference type="Pfam" id="PF03323">
    <property type="entry name" value="GerA"/>
    <property type="match status" value="1"/>
</dbReference>
<evidence type="ECO:0000256" key="1">
    <source>
        <dbReference type="ARBA" id="ARBA00023136"/>
    </source>
</evidence>
<accession>W4QQZ1</accession>
<evidence type="ECO:0000313" key="2">
    <source>
        <dbReference type="EMBL" id="GAE34347.1"/>
    </source>
</evidence>
<dbReference type="GO" id="GO:0009847">
    <property type="term" value="P:spore germination"/>
    <property type="evidence" value="ECO:0007669"/>
    <property type="project" value="InterPro"/>
</dbReference>
<gene>
    <name evidence="2" type="ORF">JCM9157_1398</name>
</gene>
<keyword evidence="3" id="KW-1185">Reference proteome</keyword>
<dbReference type="AlphaFoldDB" id="W4QQZ1"/>
<reference evidence="2 3" key="1">
    <citation type="journal article" date="2014" name="Genome Announc.">
        <title>Draft Genome Sequences of Three Alkaliphilic Bacillus Strains, Bacillus wakoensis JCM 9140T, Bacillus akibai JCM 9157T, and Bacillus hemicellulosilyticus JCM 9152T.</title>
        <authorList>
            <person name="Yuki M."/>
            <person name="Oshima K."/>
            <person name="Suda W."/>
            <person name="Oshida Y."/>
            <person name="Kitamura K."/>
            <person name="Iida T."/>
            <person name="Hattori M."/>
            <person name="Ohkuma M."/>
        </authorList>
    </citation>
    <scope>NUCLEOTIDE SEQUENCE [LARGE SCALE GENOMIC DNA]</scope>
    <source>
        <strain evidence="2 3">JCM 9157</strain>
    </source>
</reference>
<name>W4QQZ1_HALA3</name>
<dbReference type="InterPro" id="IPR004995">
    <property type="entry name" value="Spore_Ger"/>
</dbReference>
<dbReference type="EMBL" id="BAUV01000007">
    <property type="protein sequence ID" value="GAE34347.1"/>
    <property type="molecule type" value="Genomic_DNA"/>
</dbReference>